<proteinExistence type="predicted"/>
<sequence length="158" mass="18835">MECPICYDQILNSESKVDSHMQKCYYVNNHCSICYQTECDKKCEAIMSLAQDLYSSDRLERENIKELCRIPFTEYNSELMNGLQQFLEGSEKLKCEHCYEYYEHKNGKESKCQICKIIFTHCDNHKIGCTDFSNSCSYEYKSLCKTCYKDHIHNYHEW</sequence>
<organism evidence="1">
    <name type="scientific">Barrevirus sp</name>
    <dbReference type="NCBI Taxonomy" id="2487763"/>
    <lineage>
        <taxon>Viruses</taxon>
        <taxon>Varidnaviria</taxon>
        <taxon>Bamfordvirae</taxon>
        <taxon>Nucleocytoviricota</taxon>
        <taxon>Megaviricetes</taxon>
        <taxon>Imitervirales</taxon>
        <taxon>Mimiviridae</taxon>
        <taxon>Klosneuvirinae</taxon>
    </lineage>
</organism>
<gene>
    <name evidence="1" type="ORF">Barrevirus18_14</name>
</gene>
<accession>A0A3G4ZQL8</accession>
<dbReference type="EMBL" id="MK072015">
    <property type="protein sequence ID" value="AYV77200.1"/>
    <property type="molecule type" value="Genomic_DNA"/>
</dbReference>
<name>A0A3G4ZQL8_9VIRU</name>
<protein>
    <submittedName>
        <fullName evidence="1">Uncharacterized protein</fullName>
    </submittedName>
</protein>
<evidence type="ECO:0000313" key="1">
    <source>
        <dbReference type="EMBL" id="AYV77200.1"/>
    </source>
</evidence>
<reference evidence="1" key="1">
    <citation type="submission" date="2018-10" db="EMBL/GenBank/DDBJ databases">
        <title>Hidden diversity of soil giant viruses.</title>
        <authorList>
            <person name="Schulz F."/>
            <person name="Alteio L."/>
            <person name="Goudeau D."/>
            <person name="Ryan E.M."/>
            <person name="Malmstrom R.R."/>
            <person name="Blanchard J."/>
            <person name="Woyke T."/>
        </authorList>
    </citation>
    <scope>NUCLEOTIDE SEQUENCE</scope>
    <source>
        <strain evidence="1">BAV1</strain>
    </source>
</reference>